<evidence type="ECO:0000256" key="2">
    <source>
        <dbReference type="SAM" id="Phobius"/>
    </source>
</evidence>
<evidence type="ECO:0000313" key="4">
    <source>
        <dbReference type="Proteomes" id="UP000000819"/>
    </source>
</evidence>
<protein>
    <submittedName>
        <fullName evidence="3">Uncharacterized protein</fullName>
    </submittedName>
</protein>
<dbReference type="OrthoDB" id="2194829at2759"/>
<feature type="compositionally biased region" description="Basic and acidic residues" evidence="1">
    <location>
        <begin position="264"/>
        <end position="273"/>
    </location>
</feature>
<keyword evidence="2" id="KW-1133">Transmembrane helix</keyword>
<dbReference type="VEuPathDB" id="MicrosporidiaDB:ECU06_0800"/>
<feature type="transmembrane region" description="Helical" evidence="2">
    <location>
        <begin position="84"/>
        <end position="103"/>
    </location>
</feature>
<dbReference type="InParanoid" id="Q8SVB2"/>
<feature type="transmembrane region" description="Helical" evidence="2">
    <location>
        <begin position="115"/>
        <end position="132"/>
    </location>
</feature>
<feature type="transmembrane region" description="Helical" evidence="2">
    <location>
        <begin position="12"/>
        <end position="33"/>
    </location>
</feature>
<evidence type="ECO:0000256" key="1">
    <source>
        <dbReference type="SAM" id="MobiDB-lite"/>
    </source>
</evidence>
<reference evidence="3 4" key="2">
    <citation type="journal article" date="2009" name="BMC Genomics">
        <title>Identification of transcriptional signals in Encephalitozoon cuniculi widespread among Microsporidia phylum: support for accurate structural genome annotation.</title>
        <authorList>
            <person name="Peyretaillade E."/>
            <person name="Goncalves O."/>
            <person name="Terrat S."/>
            <person name="Dugat-Bony E."/>
            <person name="Wincker P."/>
            <person name="Cornman R.S."/>
            <person name="Evans J.D."/>
            <person name="Delbac F."/>
            <person name="Peyret P."/>
        </authorList>
    </citation>
    <scope>NUCLEOTIDE SEQUENCE [LARGE SCALE GENOMIC DNA]</scope>
    <source>
        <strain evidence="3 4">GB-M1</strain>
    </source>
</reference>
<gene>
    <name evidence="3" type="ordered locus">ECU06_0800</name>
</gene>
<accession>Q8SVB2</accession>
<keyword evidence="2" id="KW-0472">Membrane</keyword>
<dbReference type="HOGENOM" id="CLU_1077794_0_0_1"/>
<feature type="transmembrane region" description="Helical" evidence="2">
    <location>
        <begin position="174"/>
        <end position="195"/>
    </location>
</feature>
<dbReference type="RefSeq" id="NP_585836.1">
    <property type="nucleotide sequence ID" value="NM_001041458.1"/>
</dbReference>
<feature type="transmembrane region" description="Helical" evidence="2">
    <location>
        <begin position="144"/>
        <end position="162"/>
    </location>
</feature>
<evidence type="ECO:0000313" key="3">
    <source>
        <dbReference type="EMBL" id="CAD25440.1"/>
    </source>
</evidence>
<feature type="region of interest" description="Disordered" evidence="1">
    <location>
        <begin position="237"/>
        <end position="273"/>
    </location>
</feature>
<dbReference type="GeneID" id="859260"/>
<sequence length="273" mass="30103">MQKNPQSVEKGKFPLELVISIANFLVAAAQIGYKKFGEAKGDSLAKFSKFVTAAVLLVPIFKILHQLRRFAKEEGGRKMNRIKILCMVVYLLALSSAIALLFIKPDRFDIEKQAMAVSMASLLGMVVSSSLLDYKRLPKGNYVDYFIILASLVFAVKLATLFPPLSNHKMAVDIAQSVCMAVALLLPVVHSLLSPHNILEPVSPEDFAMFNTLSMVILVLGIAIVAFPYIQEWLSNRKPSQSSESMDTHTSDPSKSSKGPYEGPQKELEGIKE</sequence>
<keyword evidence="2" id="KW-0812">Transmembrane</keyword>
<dbReference type="AlphaFoldDB" id="Q8SVB2"/>
<proteinExistence type="predicted"/>
<reference evidence="3 4" key="1">
    <citation type="journal article" date="2001" name="Nature">
        <title>Genome sequence and gene compaction of the eukaryote parasite Encephalitozoon cuniculi.</title>
        <authorList>
            <person name="Katinka M.D."/>
            <person name="Duprat S."/>
            <person name="Cornillot E."/>
            <person name="Metenier G."/>
            <person name="Thomarat F."/>
            <person name="Prensier G."/>
            <person name="Barbe V."/>
            <person name="Peyretaillade E."/>
            <person name="Brottier P."/>
            <person name="Wincker P."/>
            <person name="Delbac F."/>
            <person name="El Alaoui H."/>
            <person name="Peyret P."/>
            <person name="Saurin W."/>
            <person name="Gouy M."/>
            <person name="Weissenbach J."/>
            <person name="Vivares C.P."/>
        </authorList>
    </citation>
    <scope>NUCLEOTIDE SEQUENCE [LARGE SCALE GENOMIC DNA]</scope>
    <source>
        <strain evidence="3 4">GB-M1</strain>
    </source>
</reference>
<keyword evidence="4" id="KW-1185">Reference proteome</keyword>
<name>Q8SVB2_ENCCU</name>
<feature type="transmembrane region" description="Helical" evidence="2">
    <location>
        <begin position="207"/>
        <end position="230"/>
    </location>
</feature>
<dbReference type="KEGG" id="ecu:ECU06_0800"/>
<dbReference type="Proteomes" id="UP000000819">
    <property type="component" value="Chromosome VI"/>
</dbReference>
<feature type="transmembrane region" description="Helical" evidence="2">
    <location>
        <begin position="45"/>
        <end position="64"/>
    </location>
</feature>
<organism evidence="3 4">
    <name type="scientific">Encephalitozoon cuniculi (strain GB-M1)</name>
    <name type="common">Microsporidian parasite</name>
    <dbReference type="NCBI Taxonomy" id="284813"/>
    <lineage>
        <taxon>Eukaryota</taxon>
        <taxon>Fungi</taxon>
        <taxon>Fungi incertae sedis</taxon>
        <taxon>Microsporidia</taxon>
        <taxon>Unikaryonidae</taxon>
        <taxon>Encephalitozoon</taxon>
    </lineage>
</organism>
<dbReference type="EMBL" id="AL590446">
    <property type="protein sequence ID" value="CAD25440.1"/>
    <property type="molecule type" value="Genomic_DNA"/>
</dbReference>